<protein>
    <recommendedName>
        <fullName evidence="1">RNase H type-1 domain-containing protein</fullName>
    </recommendedName>
</protein>
<evidence type="ECO:0000259" key="1">
    <source>
        <dbReference type="Pfam" id="PF13456"/>
    </source>
</evidence>
<dbReference type="InterPro" id="IPR053151">
    <property type="entry name" value="RNase_H-like"/>
</dbReference>
<gene>
    <name evidence="2" type="ORF">V6N11_082953</name>
</gene>
<evidence type="ECO:0000313" key="2">
    <source>
        <dbReference type="EMBL" id="KAK9001162.1"/>
    </source>
</evidence>
<dbReference type="Pfam" id="PF13456">
    <property type="entry name" value="RVT_3"/>
    <property type="match status" value="1"/>
</dbReference>
<sequence>MVVQLLDDDGNVCVDQSVLSRMAVDYFQKLFSSSGPTVDRYPICRMFPGLGPSVYQELGREIGPLANYALFRDWSVSKDVLVRDMVILDDDWNWTAFETILPVTVLVCIAGAKPPCVDDACDFPVWKPNGNHDFTIRSVYAYCALSMTDNPNPLWRILAEDSVFARLADVRWEVLPIQWCKLNVDGACDPGTGRASCGGAIRNDLGQWMIEFSRQLGICSSLEAEMWVILDGLLCAWSIRVANLILESDCKKALQIIDKARSSSRRTPIVDHILRLLDMPWVVRFGFIPREGNVIADGMAKRACGG</sequence>
<comment type="caution">
    <text evidence="2">The sequence shown here is derived from an EMBL/GenBank/DDBJ whole genome shotgun (WGS) entry which is preliminary data.</text>
</comment>
<organism evidence="2 3">
    <name type="scientific">Hibiscus sabdariffa</name>
    <name type="common">roselle</name>
    <dbReference type="NCBI Taxonomy" id="183260"/>
    <lineage>
        <taxon>Eukaryota</taxon>
        <taxon>Viridiplantae</taxon>
        <taxon>Streptophyta</taxon>
        <taxon>Embryophyta</taxon>
        <taxon>Tracheophyta</taxon>
        <taxon>Spermatophyta</taxon>
        <taxon>Magnoliopsida</taxon>
        <taxon>eudicotyledons</taxon>
        <taxon>Gunneridae</taxon>
        <taxon>Pentapetalae</taxon>
        <taxon>rosids</taxon>
        <taxon>malvids</taxon>
        <taxon>Malvales</taxon>
        <taxon>Malvaceae</taxon>
        <taxon>Malvoideae</taxon>
        <taxon>Hibiscus</taxon>
    </lineage>
</organism>
<dbReference type="PANTHER" id="PTHR47723:SF19">
    <property type="entry name" value="POLYNUCLEOTIDYL TRANSFERASE, RIBONUCLEASE H-LIKE SUPERFAMILY PROTEIN"/>
    <property type="match status" value="1"/>
</dbReference>
<accession>A0ABR2QKZ1</accession>
<keyword evidence="3" id="KW-1185">Reference proteome</keyword>
<feature type="domain" description="RNase H type-1" evidence="1">
    <location>
        <begin position="183"/>
        <end position="303"/>
    </location>
</feature>
<dbReference type="InterPro" id="IPR002156">
    <property type="entry name" value="RNaseH_domain"/>
</dbReference>
<proteinExistence type="predicted"/>
<dbReference type="SUPFAM" id="SSF53098">
    <property type="entry name" value="Ribonuclease H-like"/>
    <property type="match status" value="1"/>
</dbReference>
<dbReference type="EMBL" id="JBBPBN010000036">
    <property type="protein sequence ID" value="KAK9001162.1"/>
    <property type="molecule type" value="Genomic_DNA"/>
</dbReference>
<dbReference type="Gene3D" id="3.30.420.10">
    <property type="entry name" value="Ribonuclease H-like superfamily/Ribonuclease H"/>
    <property type="match status" value="1"/>
</dbReference>
<dbReference type="InterPro" id="IPR044730">
    <property type="entry name" value="RNase_H-like_dom_plant"/>
</dbReference>
<dbReference type="PANTHER" id="PTHR47723">
    <property type="entry name" value="OS05G0353850 PROTEIN"/>
    <property type="match status" value="1"/>
</dbReference>
<evidence type="ECO:0000313" key="3">
    <source>
        <dbReference type="Proteomes" id="UP001396334"/>
    </source>
</evidence>
<name>A0ABR2QKZ1_9ROSI</name>
<dbReference type="InterPro" id="IPR036397">
    <property type="entry name" value="RNaseH_sf"/>
</dbReference>
<dbReference type="InterPro" id="IPR012337">
    <property type="entry name" value="RNaseH-like_sf"/>
</dbReference>
<reference evidence="2 3" key="1">
    <citation type="journal article" date="2024" name="G3 (Bethesda)">
        <title>Genome assembly of Hibiscus sabdariffa L. provides insights into metabolisms of medicinal natural products.</title>
        <authorList>
            <person name="Kim T."/>
        </authorList>
    </citation>
    <scope>NUCLEOTIDE SEQUENCE [LARGE SCALE GENOMIC DNA]</scope>
    <source>
        <strain evidence="2">TK-2024</strain>
        <tissue evidence="2">Old leaves</tissue>
    </source>
</reference>
<dbReference type="Proteomes" id="UP001396334">
    <property type="component" value="Unassembled WGS sequence"/>
</dbReference>
<dbReference type="CDD" id="cd06222">
    <property type="entry name" value="RNase_H_like"/>
    <property type="match status" value="1"/>
</dbReference>